<keyword evidence="10" id="KW-1185">Reference proteome</keyword>
<organism evidence="9 10">
    <name type="scientific">Ceratobasidium theobromae</name>
    <dbReference type="NCBI Taxonomy" id="1582974"/>
    <lineage>
        <taxon>Eukaryota</taxon>
        <taxon>Fungi</taxon>
        <taxon>Dikarya</taxon>
        <taxon>Basidiomycota</taxon>
        <taxon>Agaricomycotina</taxon>
        <taxon>Agaricomycetes</taxon>
        <taxon>Cantharellales</taxon>
        <taxon>Ceratobasidiaceae</taxon>
        <taxon>Ceratobasidium</taxon>
    </lineage>
</organism>
<dbReference type="FunFam" id="3.10.110.10:FF:000010">
    <property type="entry name" value="Ubiquitin-conjugating enzyme E2-16 kDa"/>
    <property type="match status" value="1"/>
</dbReference>
<feature type="domain" description="UBC core" evidence="8">
    <location>
        <begin position="42"/>
        <end position="188"/>
    </location>
</feature>
<evidence type="ECO:0000256" key="6">
    <source>
        <dbReference type="PROSITE-ProRule" id="PRU10133"/>
    </source>
</evidence>
<dbReference type="SUPFAM" id="SSF54495">
    <property type="entry name" value="UBC-like"/>
    <property type="match status" value="1"/>
</dbReference>
<dbReference type="Gene3D" id="3.10.110.10">
    <property type="entry name" value="Ubiquitin Conjugating Enzyme"/>
    <property type="match status" value="1"/>
</dbReference>
<dbReference type="PROSITE" id="PS00183">
    <property type="entry name" value="UBC_1"/>
    <property type="match status" value="1"/>
</dbReference>
<gene>
    <name evidence="9" type="ORF">CTheo_2725</name>
</gene>
<keyword evidence="3" id="KW-0547">Nucleotide-binding</keyword>
<evidence type="ECO:0000256" key="2">
    <source>
        <dbReference type="ARBA" id="ARBA00022679"/>
    </source>
</evidence>
<evidence type="ECO:0000256" key="5">
    <source>
        <dbReference type="ARBA" id="ARBA00022840"/>
    </source>
</evidence>
<dbReference type="InterPro" id="IPR000608">
    <property type="entry name" value="UBC"/>
</dbReference>
<dbReference type="AlphaFoldDB" id="A0A5N5QQN9"/>
<evidence type="ECO:0000313" key="9">
    <source>
        <dbReference type="EMBL" id="KAB5593873.1"/>
    </source>
</evidence>
<dbReference type="CDD" id="cd23792">
    <property type="entry name" value="UBCc_UBE2D"/>
    <property type="match status" value="1"/>
</dbReference>
<dbReference type="Proteomes" id="UP000383932">
    <property type="component" value="Unassembled WGS sequence"/>
</dbReference>
<dbReference type="OrthoDB" id="3142527at2759"/>
<evidence type="ECO:0000256" key="3">
    <source>
        <dbReference type="ARBA" id="ARBA00022741"/>
    </source>
</evidence>
<evidence type="ECO:0000256" key="7">
    <source>
        <dbReference type="SAM" id="MobiDB-lite"/>
    </source>
</evidence>
<keyword evidence="2" id="KW-0808">Transferase</keyword>
<dbReference type="InterPro" id="IPR023313">
    <property type="entry name" value="UBQ-conjugating_AS"/>
</dbReference>
<keyword evidence="5" id="KW-0067">ATP-binding</keyword>
<accession>A0A5N5QQN9</accession>
<evidence type="ECO:0000259" key="8">
    <source>
        <dbReference type="PROSITE" id="PS50127"/>
    </source>
</evidence>
<dbReference type="SMART" id="SM00212">
    <property type="entry name" value="UBCc"/>
    <property type="match status" value="1"/>
</dbReference>
<evidence type="ECO:0000256" key="4">
    <source>
        <dbReference type="ARBA" id="ARBA00022786"/>
    </source>
</evidence>
<evidence type="ECO:0000256" key="1">
    <source>
        <dbReference type="ARBA" id="ARBA00012486"/>
    </source>
</evidence>
<dbReference type="PANTHER" id="PTHR24068">
    <property type="entry name" value="UBIQUITIN-CONJUGATING ENZYME E2"/>
    <property type="match status" value="1"/>
</dbReference>
<reference evidence="9 10" key="1">
    <citation type="journal article" date="2019" name="Fungal Biol. Biotechnol.">
        <title>Draft genome sequence of fastidious pathogen Ceratobasidium theobromae, which causes vascular-streak dieback in Theobroma cacao.</title>
        <authorList>
            <person name="Ali S.S."/>
            <person name="Asman A."/>
            <person name="Shao J."/>
            <person name="Firmansyah A.P."/>
            <person name="Susilo A.W."/>
            <person name="Rosmana A."/>
            <person name="McMahon P."/>
            <person name="Junaid M."/>
            <person name="Guest D."/>
            <person name="Kheng T.Y."/>
            <person name="Meinhardt L.W."/>
            <person name="Bailey B.A."/>
        </authorList>
    </citation>
    <scope>NUCLEOTIDE SEQUENCE [LARGE SCALE GENOMIC DNA]</scope>
    <source>
        <strain evidence="9 10">CT2</strain>
    </source>
</reference>
<dbReference type="PROSITE" id="PS50127">
    <property type="entry name" value="UBC_2"/>
    <property type="match status" value="1"/>
</dbReference>
<keyword evidence="4" id="KW-0833">Ubl conjugation pathway</keyword>
<dbReference type="Pfam" id="PF00179">
    <property type="entry name" value="UQ_con"/>
    <property type="match status" value="1"/>
</dbReference>
<feature type="region of interest" description="Disordered" evidence="7">
    <location>
        <begin position="231"/>
        <end position="250"/>
    </location>
</feature>
<dbReference type="GO" id="GO:0061631">
    <property type="term" value="F:ubiquitin conjugating enzyme activity"/>
    <property type="evidence" value="ECO:0007669"/>
    <property type="project" value="UniProtKB-EC"/>
</dbReference>
<comment type="caution">
    <text evidence="9">The sequence shown here is derived from an EMBL/GenBank/DDBJ whole genome shotgun (WGS) entry which is preliminary data.</text>
</comment>
<sequence>MDMVKRGCGRLYATNAPRIHVFFEQLDLEQVWAGTTEFRFELNVLLGIPELADLGRDPPSSCSAGPAGDNMFQWTATIMGPGDSPYAGGVFFLNISFPTDYPFKPPKVAFTTKIYHPNINANGSICLDILRDQWSPALTISKVLLSICSMLTDPNPDDPLVPDIAHLYKNDRARYEATAREWTRNSVNAQRVPSLSNKRSRFGHNNMPMNPQPLMRTDTRLDLALDLKHNTTSPTTPRANGQPLFPLASNVGHKRPLKRTESIGKGGTVDMFNPTAPTQGSLLSNKLPTYSQDTKSTSIPVFTHPHEDDDNVGLDFDTVGIARPDADSYGVGSYLDEARVPAKPEPTATPPTVPEIIPRIEMAIEGGGHLELWDAKPECVQASLYDTLCARVNGCVSLSRKTMRVVVDGRPVEIVLRGIAVTASTAENPRRCENNHFDAAHPEWHVGGLSGGQQVSGRAVVFGNSTTGTVLGSGREFSVPFHIDIPMSLVQSRRDRIIVIGASAIFGSTHRPDVVRRIETEVVRLTLSNLQSGDVQIPIWR</sequence>
<evidence type="ECO:0000313" key="10">
    <source>
        <dbReference type="Proteomes" id="UP000383932"/>
    </source>
</evidence>
<dbReference type="InterPro" id="IPR016135">
    <property type="entry name" value="UBQ-conjugating_enzyme/RWD"/>
</dbReference>
<feature type="active site" description="Glycyl thioester intermediate" evidence="6">
    <location>
        <position position="126"/>
    </location>
</feature>
<dbReference type="GO" id="GO:0005524">
    <property type="term" value="F:ATP binding"/>
    <property type="evidence" value="ECO:0007669"/>
    <property type="project" value="UniProtKB-KW"/>
</dbReference>
<dbReference type="EMBL" id="SSOP01000029">
    <property type="protein sequence ID" value="KAB5593873.1"/>
    <property type="molecule type" value="Genomic_DNA"/>
</dbReference>
<proteinExistence type="predicted"/>
<name>A0A5N5QQN9_9AGAM</name>
<protein>
    <recommendedName>
        <fullName evidence="1">E2 ubiquitin-conjugating enzyme</fullName>
        <ecNumber evidence="1">2.3.2.23</ecNumber>
    </recommendedName>
</protein>
<dbReference type="EC" id="2.3.2.23" evidence="1"/>